<reference evidence="6" key="2">
    <citation type="submission" date="2019-06" db="EMBL/GenBank/DDBJ databases">
        <title>Genomics analysis of Aphanomyces spp. identifies a new class of oomycete effector associated with host adaptation.</title>
        <authorList>
            <person name="Gaulin E."/>
        </authorList>
    </citation>
    <scope>NUCLEOTIDE SEQUENCE</scope>
    <source>
        <strain evidence="6">CBS 578.67</strain>
    </source>
</reference>
<dbReference type="GO" id="GO:0043565">
    <property type="term" value="F:sequence-specific DNA binding"/>
    <property type="evidence" value="ECO:0007669"/>
    <property type="project" value="InterPro"/>
</dbReference>
<evidence type="ECO:0000256" key="3">
    <source>
        <dbReference type="ARBA" id="ARBA00023242"/>
    </source>
</evidence>
<feature type="domain" description="HSF-type DNA-binding" evidence="5">
    <location>
        <begin position="53"/>
        <end position="153"/>
    </location>
</feature>
<dbReference type="OrthoDB" id="60033at2759"/>
<dbReference type="InterPro" id="IPR036390">
    <property type="entry name" value="WH_DNA-bd_sf"/>
</dbReference>
<proteinExistence type="inferred from homology"/>
<evidence type="ECO:0000313" key="8">
    <source>
        <dbReference type="Proteomes" id="UP000332933"/>
    </source>
</evidence>
<evidence type="ECO:0000256" key="2">
    <source>
        <dbReference type="ARBA" id="ARBA00023125"/>
    </source>
</evidence>
<accession>A0A485LL56</accession>
<keyword evidence="8" id="KW-1185">Reference proteome</keyword>
<dbReference type="PANTHER" id="PTHR10015">
    <property type="entry name" value="HEAT SHOCK TRANSCRIPTION FACTOR"/>
    <property type="match status" value="1"/>
</dbReference>
<dbReference type="PANTHER" id="PTHR10015:SF206">
    <property type="entry name" value="HSF-TYPE DNA-BINDING DOMAIN-CONTAINING PROTEIN"/>
    <property type="match status" value="1"/>
</dbReference>
<evidence type="ECO:0000313" key="6">
    <source>
        <dbReference type="EMBL" id="KAF0687168.1"/>
    </source>
</evidence>
<gene>
    <name evidence="7" type="primary">Aste57867_21024</name>
    <name evidence="6" type="ORF">As57867_020956</name>
    <name evidence="7" type="ORF">ASTE57867_21024</name>
</gene>
<reference evidence="7 8" key="1">
    <citation type="submission" date="2019-03" db="EMBL/GenBank/DDBJ databases">
        <authorList>
            <person name="Gaulin E."/>
            <person name="Dumas B."/>
        </authorList>
    </citation>
    <scope>NUCLEOTIDE SEQUENCE [LARGE SCALE GENOMIC DNA]</scope>
    <source>
        <strain evidence="7">CBS 568.67</strain>
    </source>
</reference>
<dbReference type="SUPFAM" id="SSF46785">
    <property type="entry name" value="Winged helix' DNA-binding domain"/>
    <property type="match status" value="1"/>
</dbReference>
<dbReference type="InterPro" id="IPR036388">
    <property type="entry name" value="WH-like_DNA-bd_sf"/>
</dbReference>
<name>A0A485LL56_9STRA</name>
<organism evidence="7 8">
    <name type="scientific">Aphanomyces stellatus</name>
    <dbReference type="NCBI Taxonomy" id="120398"/>
    <lineage>
        <taxon>Eukaryota</taxon>
        <taxon>Sar</taxon>
        <taxon>Stramenopiles</taxon>
        <taxon>Oomycota</taxon>
        <taxon>Saprolegniomycetes</taxon>
        <taxon>Saprolegniales</taxon>
        <taxon>Verrucalvaceae</taxon>
        <taxon>Aphanomyces</taxon>
    </lineage>
</organism>
<dbReference type="GO" id="GO:0005634">
    <property type="term" value="C:nucleus"/>
    <property type="evidence" value="ECO:0007669"/>
    <property type="project" value="UniProtKB-SubCell"/>
</dbReference>
<dbReference type="Proteomes" id="UP000332933">
    <property type="component" value="Unassembled WGS sequence"/>
</dbReference>
<dbReference type="AlphaFoldDB" id="A0A485LL56"/>
<comment type="similarity">
    <text evidence="4">Belongs to the HSF family.</text>
</comment>
<keyword evidence="2" id="KW-0238">DNA-binding</keyword>
<dbReference type="GO" id="GO:0003700">
    <property type="term" value="F:DNA-binding transcription factor activity"/>
    <property type="evidence" value="ECO:0007669"/>
    <property type="project" value="InterPro"/>
</dbReference>
<evidence type="ECO:0000256" key="4">
    <source>
        <dbReference type="RuleBase" id="RU004020"/>
    </source>
</evidence>
<keyword evidence="3" id="KW-0539">Nucleus</keyword>
<dbReference type="InterPro" id="IPR000232">
    <property type="entry name" value="HSF_DNA-bd"/>
</dbReference>
<comment type="subcellular location">
    <subcellularLocation>
        <location evidence="1">Nucleus</location>
    </subcellularLocation>
</comment>
<protein>
    <submittedName>
        <fullName evidence="7">Aste57867_21024 protein</fullName>
    </submittedName>
</protein>
<evidence type="ECO:0000256" key="1">
    <source>
        <dbReference type="ARBA" id="ARBA00004123"/>
    </source>
</evidence>
<dbReference type="Pfam" id="PF00447">
    <property type="entry name" value="HSF_DNA-bind"/>
    <property type="match status" value="1"/>
</dbReference>
<evidence type="ECO:0000313" key="7">
    <source>
        <dbReference type="EMBL" id="VFT97699.1"/>
    </source>
</evidence>
<dbReference type="Gene3D" id="1.10.10.10">
    <property type="entry name" value="Winged helix-like DNA-binding domain superfamily/Winged helix DNA-binding domain"/>
    <property type="match status" value="1"/>
</dbReference>
<dbReference type="EMBL" id="VJMH01006956">
    <property type="protein sequence ID" value="KAF0687168.1"/>
    <property type="molecule type" value="Genomic_DNA"/>
</dbReference>
<sequence length="218" mass="24802">MNPVDNFIDIDISNLLQEGILNSRHGNDNVTTPLRTTLSPPTSIDFEFDDDERSATYLERLHAVLNECPGHIAIWTQDGAAFAILDAKAFEETILPRHFQGSKFASFLRQLSSYQFKKTKLAAGMPGSASILEFQHDSFLRYRPDLLPTIKRKYRVRPSRGQGIKPATAPWRDDLRASVQELVDYTRRLQQELAETKALLRTMQAEEEVKTESSMGFK</sequence>
<dbReference type="EMBL" id="CAADRA010006982">
    <property type="protein sequence ID" value="VFT97699.1"/>
    <property type="molecule type" value="Genomic_DNA"/>
</dbReference>
<dbReference type="SMART" id="SM00415">
    <property type="entry name" value="HSF"/>
    <property type="match status" value="1"/>
</dbReference>
<evidence type="ECO:0000259" key="5">
    <source>
        <dbReference type="SMART" id="SM00415"/>
    </source>
</evidence>